<evidence type="ECO:0000256" key="3">
    <source>
        <dbReference type="ARBA" id="ARBA00023002"/>
    </source>
</evidence>
<sequence length="250" mass="26150">MSNQLVVVISGAGRGIGHALAQAYLARPNCTVIGTVRDESSPGVADLKASPKGPESKLLLVKVESSSPADAKKAMEEISAEGISYVDILIANAGVSPPVVPLETVDLGEVASAFNVNALGPLALYQACHPLLQKSSNAKFVTVSSAAGSIGAMEIYGAYVAPAYSISKSSLNWITLGAHCGNKWLTAIAVNPGLVATDMGNKTAKYLGLEKAPYTKEYSAERIMSLIDKATRETLSGKFLNAIDDKELPW</sequence>
<keyword evidence="2" id="KW-0521">NADP</keyword>
<proteinExistence type="inferred from homology"/>
<dbReference type="PANTHER" id="PTHR43544:SF7">
    <property type="entry name" value="NADB-LER2"/>
    <property type="match status" value="1"/>
</dbReference>
<dbReference type="AlphaFoldDB" id="M7SMX1"/>
<dbReference type="PRINTS" id="PR00081">
    <property type="entry name" value="GDHRDH"/>
</dbReference>
<evidence type="ECO:0000313" key="4">
    <source>
        <dbReference type="EMBL" id="EMR67739.1"/>
    </source>
</evidence>
<dbReference type="InterPro" id="IPR036291">
    <property type="entry name" value="NAD(P)-bd_dom_sf"/>
</dbReference>
<organism evidence="4 5">
    <name type="scientific">Eutypa lata (strain UCR-EL1)</name>
    <name type="common">Grapevine dieback disease fungus</name>
    <name type="synonym">Eutypa armeniacae</name>
    <dbReference type="NCBI Taxonomy" id="1287681"/>
    <lineage>
        <taxon>Eukaryota</taxon>
        <taxon>Fungi</taxon>
        <taxon>Dikarya</taxon>
        <taxon>Ascomycota</taxon>
        <taxon>Pezizomycotina</taxon>
        <taxon>Sordariomycetes</taxon>
        <taxon>Xylariomycetidae</taxon>
        <taxon>Xylariales</taxon>
        <taxon>Diatrypaceae</taxon>
        <taxon>Eutypa</taxon>
    </lineage>
</organism>
<dbReference type="CDD" id="cd05325">
    <property type="entry name" value="carb_red_sniffer_like_SDR_c"/>
    <property type="match status" value="1"/>
</dbReference>
<dbReference type="HOGENOM" id="CLU_010194_9_1_1"/>
<dbReference type="EMBL" id="KB706361">
    <property type="protein sequence ID" value="EMR67739.1"/>
    <property type="molecule type" value="Genomic_DNA"/>
</dbReference>
<keyword evidence="3" id="KW-0560">Oxidoreductase</keyword>
<evidence type="ECO:0000256" key="1">
    <source>
        <dbReference type="ARBA" id="ARBA00006484"/>
    </source>
</evidence>
<dbReference type="GO" id="GO:0005737">
    <property type="term" value="C:cytoplasm"/>
    <property type="evidence" value="ECO:0007669"/>
    <property type="project" value="TreeGrafter"/>
</dbReference>
<evidence type="ECO:0000313" key="5">
    <source>
        <dbReference type="Proteomes" id="UP000012174"/>
    </source>
</evidence>
<dbReference type="OrthoDB" id="9876299at2759"/>
<protein>
    <submittedName>
        <fullName evidence="4">Putative aflatoxin biosynthesis ketoreductase nor-1 protein</fullName>
    </submittedName>
</protein>
<evidence type="ECO:0000256" key="2">
    <source>
        <dbReference type="ARBA" id="ARBA00022857"/>
    </source>
</evidence>
<dbReference type="Pfam" id="PF00106">
    <property type="entry name" value="adh_short"/>
    <property type="match status" value="1"/>
</dbReference>
<dbReference type="KEGG" id="ela:UCREL1_5258"/>
<dbReference type="Gene3D" id="3.40.50.720">
    <property type="entry name" value="NAD(P)-binding Rossmann-like Domain"/>
    <property type="match status" value="1"/>
</dbReference>
<name>M7SMX1_EUTLA</name>
<reference evidence="5" key="1">
    <citation type="journal article" date="2013" name="Genome Announc.">
        <title>Draft genome sequence of the grapevine dieback fungus Eutypa lata UCR-EL1.</title>
        <authorList>
            <person name="Blanco-Ulate B."/>
            <person name="Rolshausen P.E."/>
            <person name="Cantu D."/>
        </authorList>
    </citation>
    <scope>NUCLEOTIDE SEQUENCE [LARGE SCALE GENOMIC DNA]</scope>
    <source>
        <strain evidence="5">UCR-EL1</strain>
    </source>
</reference>
<dbReference type="InterPro" id="IPR002347">
    <property type="entry name" value="SDR_fam"/>
</dbReference>
<gene>
    <name evidence="4" type="ORF">UCREL1_5258</name>
</gene>
<dbReference type="PANTHER" id="PTHR43544">
    <property type="entry name" value="SHORT-CHAIN DEHYDROGENASE/REDUCTASE"/>
    <property type="match status" value="1"/>
</dbReference>
<dbReference type="eggNOG" id="KOG1611">
    <property type="taxonomic scope" value="Eukaryota"/>
</dbReference>
<dbReference type="GO" id="GO:0016491">
    <property type="term" value="F:oxidoreductase activity"/>
    <property type="evidence" value="ECO:0007669"/>
    <property type="project" value="UniProtKB-KW"/>
</dbReference>
<dbReference type="SUPFAM" id="SSF51735">
    <property type="entry name" value="NAD(P)-binding Rossmann-fold domains"/>
    <property type="match status" value="1"/>
</dbReference>
<comment type="similarity">
    <text evidence="1">Belongs to the short-chain dehydrogenases/reductases (SDR) family.</text>
</comment>
<accession>M7SMX1</accession>
<dbReference type="OMA" id="TAIMICD"/>
<dbReference type="InterPro" id="IPR051468">
    <property type="entry name" value="Fungal_SecMetab_SDRs"/>
</dbReference>
<dbReference type="Proteomes" id="UP000012174">
    <property type="component" value="Unassembled WGS sequence"/>
</dbReference>
<keyword evidence="5" id="KW-1185">Reference proteome</keyword>